<sequence length="295" mass="35391">MKTRCVFFWCVFFWCVFFWFVSFFYFPVFYFFHILIKCVHIKKIRTRCLPLFVCNHKQKYVTRNKSLIKNKSTYFKTFLWGYPIYDDSPHKLRRQKIYPNFEYGELRKDQDYDYVIATNLSQNNHKVPDVGYFFNVEEMGTGKTDDIHTPIEVVFGERDIDPKEVEKIKDVLNTFDQGNGLGICTLMGAKRGHFAFKYNGYLGHFHGIKNYLRFLINKHYPGSKVTLISEHWIDNIDQPVCLRHSNIPLSKIGHQRRLIFGKYDYIYENDKNKKIYKGENRSNVWAFYNDPQMLT</sequence>
<dbReference type="eggNOG" id="ENOG502SQUN">
    <property type="taxonomic scope" value="Eukaryota"/>
</dbReference>
<dbReference type="OrthoDB" id="332524at2759"/>
<keyword evidence="1" id="KW-1133">Transmembrane helix</keyword>
<proteinExistence type="predicted"/>
<keyword evidence="1" id="KW-0812">Transmembrane</keyword>
<reference evidence="2 3" key="2">
    <citation type="submission" date="2013-02" db="EMBL/GenBank/DDBJ databases">
        <title>The Genome Sequence of Plasmodium falciparum Tanzania (2000708).</title>
        <authorList>
            <consortium name="The Broad Institute Genome Sequencing Platform"/>
            <consortium name="The Broad Institute Genome Sequencing Center for Infectious Disease"/>
            <person name="Neafsey D."/>
            <person name="Cheeseman I."/>
            <person name="Volkman S."/>
            <person name="Adams J."/>
            <person name="Walker B."/>
            <person name="Young S.K."/>
            <person name="Zeng Q."/>
            <person name="Gargeya S."/>
            <person name="Fitzgerald M."/>
            <person name="Haas B."/>
            <person name="Abouelleil A."/>
            <person name="Alvarado L."/>
            <person name="Arachchi H.M."/>
            <person name="Berlin A.M."/>
            <person name="Chapman S.B."/>
            <person name="Dewar J."/>
            <person name="Goldberg J."/>
            <person name="Griggs A."/>
            <person name="Gujja S."/>
            <person name="Hansen M."/>
            <person name="Howarth C."/>
            <person name="Imamovic A."/>
            <person name="Larimer J."/>
            <person name="McCowan C."/>
            <person name="Murphy C."/>
            <person name="Neiman D."/>
            <person name="Pearson M."/>
            <person name="Priest M."/>
            <person name="Roberts A."/>
            <person name="Saif S."/>
            <person name="Shea T."/>
            <person name="Sisk P."/>
            <person name="Sykes S."/>
            <person name="Wortman J."/>
            <person name="Nusbaum C."/>
            <person name="Birren B."/>
        </authorList>
    </citation>
    <scope>NUCLEOTIDE SEQUENCE [LARGE SCALE GENOMIC DNA]</scope>
    <source>
        <strain evidence="3">Tanzania (2000708)</strain>
    </source>
</reference>
<reference evidence="2 3" key="1">
    <citation type="submission" date="2013-02" db="EMBL/GenBank/DDBJ databases">
        <title>The Genome Annotation of Plasmodium falciparum Tanzania (2000708).</title>
        <authorList>
            <consortium name="The Broad Institute Genome Sequencing Platform"/>
            <consortium name="The Broad Institute Genome Sequencing Center for Infectious Disease"/>
            <person name="Neafsey D."/>
            <person name="Hoffman S."/>
            <person name="Volkman S."/>
            <person name="Rosenthal P."/>
            <person name="Walker B."/>
            <person name="Young S.K."/>
            <person name="Zeng Q."/>
            <person name="Gargeya S."/>
            <person name="Fitzgerald M."/>
            <person name="Haas B."/>
            <person name="Abouelleil A."/>
            <person name="Allen A.W."/>
            <person name="Alvarado L."/>
            <person name="Arachchi H.M."/>
            <person name="Berlin A.M."/>
            <person name="Chapman S.B."/>
            <person name="Gainer-Dewar J."/>
            <person name="Goldberg J."/>
            <person name="Griggs A."/>
            <person name="Gujja S."/>
            <person name="Hansen M."/>
            <person name="Howarth C."/>
            <person name="Imamovic A."/>
            <person name="Ireland A."/>
            <person name="Larimer J."/>
            <person name="McCowan C."/>
            <person name="Murphy C."/>
            <person name="Pearson M."/>
            <person name="Poon T.W."/>
            <person name="Priest M."/>
            <person name="Roberts A."/>
            <person name="Saif S."/>
            <person name="Shea T."/>
            <person name="Sisk P."/>
            <person name="Sykes S."/>
            <person name="Wortman J."/>
            <person name="Nusbaum C."/>
            <person name="Birren B."/>
        </authorList>
    </citation>
    <scope>NUCLEOTIDE SEQUENCE [LARGE SCALE GENOMIC DNA]</scope>
    <source>
        <strain evidence="3">Tanzania (2000708)</strain>
    </source>
</reference>
<dbReference type="Proteomes" id="UP000030708">
    <property type="component" value="Unassembled WGS sequence"/>
</dbReference>
<name>A0A024VXE0_PLAFA</name>
<feature type="transmembrane region" description="Helical" evidence="1">
    <location>
        <begin position="6"/>
        <end position="36"/>
    </location>
</feature>
<dbReference type="EMBL" id="KI926863">
    <property type="protein sequence ID" value="ETW33127.1"/>
    <property type="molecule type" value="Genomic_DNA"/>
</dbReference>
<dbReference type="AlphaFoldDB" id="A0A024VXE0"/>
<keyword evidence="1" id="KW-0472">Membrane</keyword>
<evidence type="ECO:0000313" key="3">
    <source>
        <dbReference type="Proteomes" id="UP000030708"/>
    </source>
</evidence>
<gene>
    <name evidence="2" type="ORF">PFTANZ_06163</name>
</gene>
<protein>
    <submittedName>
        <fullName evidence="2">Uncharacterized protein</fullName>
    </submittedName>
</protein>
<organism evidence="2 3">
    <name type="scientific">Plasmodium falciparum Tanzania</name>
    <name type="common">2000708</name>
    <dbReference type="NCBI Taxonomy" id="1036725"/>
    <lineage>
        <taxon>Eukaryota</taxon>
        <taxon>Sar</taxon>
        <taxon>Alveolata</taxon>
        <taxon>Apicomplexa</taxon>
        <taxon>Aconoidasida</taxon>
        <taxon>Haemosporida</taxon>
        <taxon>Plasmodiidae</taxon>
        <taxon>Plasmodium</taxon>
        <taxon>Plasmodium (Laverania)</taxon>
    </lineage>
</organism>
<evidence type="ECO:0000256" key="1">
    <source>
        <dbReference type="SAM" id="Phobius"/>
    </source>
</evidence>
<accession>A0A024VXE0</accession>
<evidence type="ECO:0000313" key="2">
    <source>
        <dbReference type="EMBL" id="ETW33127.1"/>
    </source>
</evidence>